<evidence type="ECO:0000313" key="2">
    <source>
        <dbReference type="EMBL" id="WXL24179.1"/>
    </source>
</evidence>
<dbReference type="InterPro" id="IPR005302">
    <property type="entry name" value="MoCF_Sase_C"/>
</dbReference>
<dbReference type="PANTHER" id="PTHR14237">
    <property type="entry name" value="MOLYBDOPTERIN COFACTOR SULFURASE MOSC"/>
    <property type="match status" value="1"/>
</dbReference>
<name>A0ABZ2RAY6_ECTME</name>
<dbReference type="PROSITE" id="PS51340">
    <property type="entry name" value="MOSC"/>
    <property type="match status" value="1"/>
</dbReference>
<evidence type="ECO:0000259" key="1">
    <source>
        <dbReference type="PROSITE" id="PS51340"/>
    </source>
</evidence>
<dbReference type="InterPro" id="IPR011037">
    <property type="entry name" value="Pyrv_Knase-like_insert_dom_sf"/>
</dbReference>
<sequence length="271" mass="30257">MLQLSELYRYPIKSCAGETLAEASLGALGVQGDRRWMVVDAETGRFLTQRLLSQMTQLHARWQGDGALHVSAPGMPELEIAVPGADDNLKGVTIWRDTLEVPDAGDQAAKWFSDWLQRPCRLVQVPDARARHVINAYPKYAQAEDRVAFADGFPLLLIGQASLDDLSRRVGRPLSMLRFRPNLVVAGAEPYAEDSWKRIRIGEMELRVAKGCARCIMTTLDPETGERSEDREPLTTLMTYRKRDDGIYFGQNLVPCGEGRLVTGMPVEVIE</sequence>
<dbReference type="SUPFAM" id="SSF50800">
    <property type="entry name" value="PK beta-barrel domain-like"/>
    <property type="match status" value="1"/>
</dbReference>
<feature type="domain" description="MOSC" evidence="1">
    <location>
        <begin position="120"/>
        <end position="270"/>
    </location>
</feature>
<dbReference type="Pfam" id="PF03476">
    <property type="entry name" value="MOSC_N"/>
    <property type="match status" value="1"/>
</dbReference>
<gene>
    <name evidence="2" type="ORF">WG219_12585</name>
</gene>
<dbReference type="InterPro" id="IPR005303">
    <property type="entry name" value="MOCOS_middle"/>
</dbReference>
<dbReference type="SUPFAM" id="SSF141673">
    <property type="entry name" value="MOSC N-terminal domain-like"/>
    <property type="match status" value="1"/>
</dbReference>
<accession>A0ABZ2RAY6</accession>
<dbReference type="Pfam" id="PF03473">
    <property type="entry name" value="MOSC"/>
    <property type="match status" value="1"/>
</dbReference>
<proteinExistence type="predicted"/>
<evidence type="ECO:0000313" key="3">
    <source>
        <dbReference type="Proteomes" id="UP001476583"/>
    </source>
</evidence>
<organism evidence="2 3">
    <name type="scientific">Ectopseudomonas mendocina</name>
    <name type="common">Pseudomonas mendocina</name>
    <dbReference type="NCBI Taxonomy" id="300"/>
    <lineage>
        <taxon>Bacteria</taxon>
        <taxon>Pseudomonadati</taxon>
        <taxon>Pseudomonadota</taxon>
        <taxon>Gammaproteobacteria</taxon>
        <taxon>Pseudomonadales</taxon>
        <taxon>Pseudomonadaceae</taxon>
        <taxon>Ectopseudomonas</taxon>
    </lineage>
</organism>
<protein>
    <submittedName>
        <fullName evidence="2">MOSC domain-containing protein</fullName>
    </submittedName>
</protein>
<dbReference type="Proteomes" id="UP001476583">
    <property type="component" value="Chromosome"/>
</dbReference>
<dbReference type="EMBL" id="CP148074">
    <property type="protein sequence ID" value="WXL24179.1"/>
    <property type="molecule type" value="Genomic_DNA"/>
</dbReference>
<keyword evidence="3" id="KW-1185">Reference proteome</keyword>
<dbReference type="PANTHER" id="PTHR14237:SF19">
    <property type="entry name" value="MITOCHONDRIAL AMIDOXIME REDUCING COMPONENT 1"/>
    <property type="match status" value="1"/>
</dbReference>
<reference evidence="2 3" key="1">
    <citation type="submission" date="2024-03" db="EMBL/GenBank/DDBJ databases">
        <title>Complete genome of BD2.</title>
        <authorList>
            <person name="Cao G."/>
        </authorList>
    </citation>
    <scope>NUCLEOTIDE SEQUENCE [LARGE SCALE GENOMIC DNA]</scope>
    <source>
        <strain evidence="2 3">BD2</strain>
    </source>
</reference>